<dbReference type="EMBL" id="CP021324">
    <property type="protein sequence ID" value="ARS63780.1"/>
    <property type="molecule type" value="Genomic_DNA"/>
</dbReference>
<keyword evidence="3" id="KW-1185">Reference proteome</keyword>
<evidence type="ECO:0000313" key="3">
    <source>
        <dbReference type="Proteomes" id="UP000249949"/>
    </source>
</evidence>
<dbReference type="PANTHER" id="PTHR43415:SF3">
    <property type="entry name" value="GNAT-FAMILY ACETYLTRANSFERASE"/>
    <property type="match status" value="1"/>
</dbReference>
<protein>
    <submittedName>
        <fullName evidence="2">Acetyltransferase (GNAT) family protein</fullName>
    </submittedName>
</protein>
<dbReference type="PROSITE" id="PS51186">
    <property type="entry name" value="GNAT"/>
    <property type="match status" value="1"/>
</dbReference>
<accession>A0A2Z2HQN5</accession>
<dbReference type="Proteomes" id="UP000249949">
    <property type="component" value="Chromosome"/>
</dbReference>
<dbReference type="InterPro" id="IPR016181">
    <property type="entry name" value="Acyl_CoA_acyltransferase"/>
</dbReference>
<dbReference type="CDD" id="cd04301">
    <property type="entry name" value="NAT_SF"/>
    <property type="match status" value="1"/>
</dbReference>
<dbReference type="GO" id="GO:0016747">
    <property type="term" value="F:acyltransferase activity, transferring groups other than amino-acyl groups"/>
    <property type="evidence" value="ECO:0007669"/>
    <property type="project" value="InterPro"/>
</dbReference>
<dbReference type="InterPro" id="IPR000182">
    <property type="entry name" value="GNAT_dom"/>
</dbReference>
<dbReference type="Gene3D" id="3.40.630.30">
    <property type="match status" value="1"/>
</dbReference>
<evidence type="ECO:0000259" key="1">
    <source>
        <dbReference type="PROSITE" id="PS51186"/>
    </source>
</evidence>
<reference evidence="2 3" key="1">
    <citation type="journal article" date="2017" name="Environ. Microbiol.">
        <title>Genome and epigenome of a novel marine Thaumarchaeota strain suggest viral infection, phosphorothioation DNA modification and multiple restriction systems.</title>
        <authorList>
            <person name="Ahlgren N.A."/>
            <person name="Chen Y."/>
            <person name="Needham D.M."/>
            <person name="Parada A.E."/>
            <person name="Sachdeva R."/>
            <person name="Trinh V."/>
            <person name="Chen T."/>
            <person name="Fuhrman J.A."/>
        </authorList>
    </citation>
    <scope>NUCLEOTIDE SEQUENCE [LARGE SCALE GENOMIC DNA]</scope>
    <source>
        <strain evidence="2 3">SPOT01</strain>
    </source>
</reference>
<dbReference type="PANTHER" id="PTHR43415">
    <property type="entry name" value="SPERMIDINE N(1)-ACETYLTRANSFERASE"/>
    <property type="match status" value="1"/>
</dbReference>
<keyword evidence="2" id="KW-0808">Transferase</keyword>
<name>A0A2Z2HQN5_9ARCH</name>
<sequence length="138" mass="16335">MGIKLRQAEKRDWDLILDLRNASYKFFYKQNEPISHNEHYKYMENQIKNNNFHQWIITHNNEDAGYVRILDSDVSIMVDKEYQNKGIASIALFLLEKEAKTLGIKKLVALVAPENKSSQKIFQKNNYILKLNLFEKDL</sequence>
<dbReference type="KEGG" id="nct:NMSP_0148"/>
<proteinExistence type="predicted"/>
<dbReference type="AlphaFoldDB" id="A0A2Z2HQN5"/>
<evidence type="ECO:0000313" key="2">
    <source>
        <dbReference type="EMBL" id="ARS63780.1"/>
    </source>
</evidence>
<organism evidence="2 3">
    <name type="scientific">Candidatus Nitrosomarinus catalinensis</name>
    <dbReference type="NCBI Taxonomy" id="1898749"/>
    <lineage>
        <taxon>Archaea</taxon>
        <taxon>Nitrososphaerota</taxon>
        <taxon>Nitrososphaeria</taxon>
        <taxon>Nitrosopumilales</taxon>
        <taxon>Nitrosopumilaceae</taxon>
        <taxon>Candidatus Nitrosomarinus</taxon>
    </lineage>
</organism>
<dbReference type="SUPFAM" id="SSF55729">
    <property type="entry name" value="Acyl-CoA N-acyltransferases (Nat)"/>
    <property type="match status" value="1"/>
</dbReference>
<gene>
    <name evidence="2" type="ORF">NMSP_0148</name>
</gene>
<dbReference type="Pfam" id="PF13302">
    <property type="entry name" value="Acetyltransf_3"/>
    <property type="match status" value="1"/>
</dbReference>
<feature type="domain" description="N-acetyltransferase" evidence="1">
    <location>
        <begin position="3"/>
        <end position="138"/>
    </location>
</feature>